<dbReference type="GO" id="GO:0003676">
    <property type="term" value="F:nucleic acid binding"/>
    <property type="evidence" value="ECO:0007669"/>
    <property type="project" value="InterPro"/>
</dbReference>
<evidence type="ECO:0000313" key="4">
    <source>
        <dbReference type="EMBL" id="VFQ94936.1"/>
    </source>
</evidence>
<keyword evidence="1" id="KW-0862">Zinc</keyword>
<dbReference type="OrthoDB" id="1698982at2759"/>
<dbReference type="PROSITE" id="PS50158">
    <property type="entry name" value="ZF_CCHC"/>
    <property type="match status" value="1"/>
</dbReference>
<organism evidence="4 5">
    <name type="scientific">Cuscuta campestris</name>
    <dbReference type="NCBI Taxonomy" id="132261"/>
    <lineage>
        <taxon>Eukaryota</taxon>
        <taxon>Viridiplantae</taxon>
        <taxon>Streptophyta</taxon>
        <taxon>Embryophyta</taxon>
        <taxon>Tracheophyta</taxon>
        <taxon>Spermatophyta</taxon>
        <taxon>Magnoliopsida</taxon>
        <taxon>eudicotyledons</taxon>
        <taxon>Gunneridae</taxon>
        <taxon>Pentapetalae</taxon>
        <taxon>asterids</taxon>
        <taxon>lamiids</taxon>
        <taxon>Solanales</taxon>
        <taxon>Convolvulaceae</taxon>
        <taxon>Cuscuteae</taxon>
        <taxon>Cuscuta</taxon>
        <taxon>Cuscuta subgen. Grammica</taxon>
        <taxon>Cuscuta sect. Cleistogrammica</taxon>
    </lineage>
</organism>
<evidence type="ECO:0000259" key="3">
    <source>
        <dbReference type="PROSITE" id="PS50158"/>
    </source>
</evidence>
<feature type="domain" description="CCHC-type" evidence="3">
    <location>
        <begin position="152"/>
        <end position="168"/>
    </location>
</feature>
<dbReference type="GO" id="GO:0008270">
    <property type="term" value="F:zinc ion binding"/>
    <property type="evidence" value="ECO:0007669"/>
    <property type="project" value="UniProtKB-KW"/>
</dbReference>
<sequence length="862" mass="98808">MRIYIRSTNFQLWLVMKNGEEIPMKKVGETTAPKTENEFDAEDIKKIENYAKAINMRYCAANPDDYRKISCCTTAKEMWDKLEVTYEGTDQVRETKIDFLTQEYEMFRMKEGEKIDDMFDRFSKIINDLHALKKTYTNKDLRKGRKHDGPPKCYGCGEIGHIKPRCPKAKHGKDKPGFKKQKAYISWGGDSGDESTDQEEDEAANLCLMAHEDQNDDVQENSALQLQNSAVPTAMSPVEHRCSEFSTMGKDKSRAATFGKSKSKSRAPATSSEERLYYGNGSYLWFDSKEERTRFLTFFSKQVVAPPRIVLERFPELQGYDNLDAQLHQAGLWPFVSRARKEINQALIRAFYSNLWHENDVLYSLVKSKPIELSVEQLGRIAGLPFQGDDVSHYGRHLPFKRIGEGQSTSRPPLFDGTNYSYWKERMRIYIRSTNFQLWLVMKNGEEIPMKKVGETTAPKTENEFDAEDIKKIENYAKAINMRYCAVNPDDYRKISCCTTAKEMWDKLEVTYEGTDQVRETKIDFLTQEYEMFRMKEDVEMFQKEFLEKEIIMLRIVELLLFHDATYAPCKVPFQRQSLLKFISLKYDFYFFNLICKIYLNLHITLGDSPILISHVDGKTIQVDAKTLTAILGLRQGGVCGNFDGTFVDKAIWQNLSVPFHRLSYANSSNPSVTNLTLTQQVLQYIFCDVLLPRDSSHGVVNKDDIHLLHVLLNDVKINCVNFFFVALRDGSRLHHLHFAVPIMLILLRCKVDFSRDIRVPVKKTCFIQEMKLTRFICGNDGEMPQPRATAIEQDASIHESQAETEAMPSRTGEGPSNAGEGSSNVGEETSRSVPLLFSAVLRGPSKKNSSPFSAVLFRSTP</sequence>
<dbReference type="SMART" id="SM00343">
    <property type="entry name" value="ZnF_C2HC"/>
    <property type="match status" value="1"/>
</dbReference>
<name>A0A484N3C6_9ASTE</name>
<evidence type="ECO:0000256" key="2">
    <source>
        <dbReference type="SAM" id="MobiDB-lite"/>
    </source>
</evidence>
<dbReference type="EMBL" id="OOIL02005488">
    <property type="protein sequence ID" value="VFQ94936.1"/>
    <property type="molecule type" value="Genomic_DNA"/>
</dbReference>
<dbReference type="Pfam" id="PF14223">
    <property type="entry name" value="Retrotran_gag_2"/>
    <property type="match status" value="2"/>
</dbReference>
<reference evidence="4 5" key="1">
    <citation type="submission" date="2018-04" db="EMBL/GenBank/DDBJ databases">
        <authorList>
            <person name="Vogel A."/>
        </authorList>
    </citation>
    <scope>NUCLEOTIDE SEQUENCE [LARGE SCALE GENOMIC DNA]</scope>
</reference>
<gene>
    <name evidence="4" type="ORF">CCAM_LOCUS36712</name>
</gene>
<evidence type="ECO:0000313" key="5">
    <source>
        <dbReference type="Proteomes" id="UP000595140"/>
    </source>
</evidence>
<keyword evidence="1" id="KW-0863">Zinc-finger</keyword>
<dbReference type="PANTHER" id="PTHR34676">
    <property type="entry name" value="DUF4219 DOMAIN-CONTAINING PROTEIN-RELATED"/>
    <property type="match status" value="1"/>
</dbReference>
<dbReference type="InterPro" id="IPR001878">
    <property type="entry name" value="Znf_CCHC"/>
</dbReference>
<protein>
    <recommendedName>
        <fullName evidence="3">CCHC-type domain-containing protein</fullName>
    </recommendedName>
</protein>
<dbReference type="AlphaFoldDB" id="A0A484N3C6"/>
<dbReference type="SUPFAM" id="SSF57756">
    <property type="entry name" value="Retrovirus zinc finger-like domains"/>
    <property type="match status" value="1"/>
</dbReference>
<feature type="region of interest" description="Disordered" evidence="2">
    <location>
        <begin position="843"/>
        <end position="862"/>
    </location>
</feature>
<proteinExistence type="predicted"/>
<evidence type="ECO:0000256" key="1">
    <source>
        <dbReference type="PROSITE-ProRule" id="PRU00047"/>
    </source>
</evidence>
<keyword evidence="1" id="KW-0479">Metal-binding</keyword>
<keyword evidence="5" id="KW-1185">Reference proteome</keyword>
<accession>A0A484N3C6</accession>
<dbReference type="Proteomes" id="UP000595140">
    <property type="component" value="Unassembled WGS sequence"/>
</dbReference>
<dbReference type="PANTHER" id="PTHR34676:SF15">
    <property type="entry name" value="ZINC FINGER, CCHC-TYPE-RELATED"/>
    <property type="match status" value="1"/>
</dbReference>
<dbReference type="InterPro" id="IPR036875">
    <property type="entry name" value="Znf_CCHC_sf"/>
</dbReference>
<feature type="region of interest" description="Disordered" evidence="2">
    <location>
        <begin position="799"/>
        <end position="831"/>
    </location>
</feature>